<gene>
    <name evidence="3" type="ORF">SAMN05421504_104792</name>
</gene>
<dbReference type="OrthoDB" id="26872at2"/>
<name>A0A1H3HRI1_9PSEU</name>
<dbReference type="PANTHER" id="PTHR36933:SF1">
    <property type="entry name" value="SLL0788 PROTEIN"/>
    <property type="match status" value="1"/>
</dbReference>
<dbReference type="Pfam" id="PF03713">
    <property type="entry name" value="DUF305"/>
    <property type="match status" value="1"/>
</dbReference>
<keyword evidence="4" id="KW-1185">Reference proteome</keyword>
<reference evidence="3 4" key="1">
    <citation type="submission" date="2016-10" db="EMBL/GenBank/DDBJ databases">
        <authorList>
            <person name="de Groot N.N."/>
        </authorList>
    </citation>
    <scope>NUCLEOTIDE SEQUENCE [LARGE SCALE GENOMIC DNA]</scope>
    <source>
        <strain evidence="3 4">CPCC 202699</strain>
    </source>
</reference>
<dbReference type="RefSeq" id="WP_091291832.1">
    <property type="nucleotide sequence ID" value="NZ_FNON01000004.1"/>
</dbReference>
<dbReference type="AlphaFoldDB" id="A0A1H3HRI1"/>
<feature type="signal peptide" evidence="1">
    <location>
        <begin position="1"/>
        <end position="20"/>
    </location>
</feature>
<dbReference type="InterPro" id="IPR005183">
    <property type="entry name" value="DUF305_CopM-like"/>
</dbReference>
<feature type="chain" id="PRO_5039462808" evidence="1">
    <location>
        <begin position="21"/>
        <end position="210"/>
    </location>
</feature>
<dbReference type="PANTHER" id="PTHR36933">
    <property type="entry name" value="SLL0788 PROTEIN"/>
    <property type="match status" value="1"/>
</dbReference>
<dbReference type="EMBL" id="FNON01000004">
    <property type="protein sequence ID" value="SDY18131.1"/>
    <property type="molecule type" value="Genomic_DNA"/>
</dbReference>
<evidence type="ECO:0000313" key="4">
    <source>
        <dbReference type="Proteomes" id="UP000199515"/>
    </source>
</evidence>
<evidence type="ECO:0000313" key="3">
    <source>
        <dbReference type="EMBL" id="SDY18131.1"/>
    </source>
</evidence>
<accession>A0A1H3HRI1</accession>
<dbReference type="InterPro" id="IPR012347">
    <property type="entry name" value="Ferritin-like"/>
</dbReference>
<evidence type="ECO:0000256" key="1">
    <source>
        <dbReference type="SAM" id="SignalP"/>
    </source>
</evidence>
<evidence type="ECO:0000259" key="2">
    <source>
        <dbReference type="Pfam" id="PF03713"/>
    </source>
</evidence>
<proteinExistence type="predicted"/>
<feature type="domain" description="DUF305" evidence="2">
    <location>
        <begin position="61"/>
        <end position="206"/>
    </location>
</feature>
<dbReference type="Gene3D" id="1.20.1260.10">
    <property type="match status" value="1"/>
</dbReference>
<dbReference type="Proteomes" id="UP000199515">
    <property type="component" value="Unassembled WGS sequence"/>
</dbReference>
<organism evidence="3 4">
    <name type="scientific">Amycolatopsis xylanica</name>
    <dbReference type="NCBI Taxonomy" id="589385"/>
    <lineage>
        <taxon>Bacteria</taxon>
        <taxon>Bacillati</taxon>
        <taxon>Actinomycetota</taxon>
        <taxon>Actinomycetes</taxon>
        <taxon>Pseudonocardiales</taxon>
        <taxon>Pseudonocardiaceae</taxon>
        <taxon>Amycolatopsis</taxon>
    </lineage>
</organism>
<keyword evidence="1" id="KW-0732">Signal</keyword>
<protein>
    <submittedName>
        <fullName evidence="3">Uncharacterized conserved protein, DUF305 family</fullName>
    </submittedName>
</protein>
<dbReference type="PROSITE" id="PS51257">
    <property type="entry name" value="PROKAR_LIPOPROTEIN"/>
    <property type="match status" value="1"/>
</dbReference>
<sequence>MRNRLAGLALLTAVLASGCAGTPAETEPTVPVVLPGKPGDAGTIVPGDQAKKYETKPNQADIDYVTMMIPHHEQAKIMTDLVAAKSSDEQVRSLAGRIAVSQDGEVTLMKEWLKNAGQPVPGPGHDHGGDHAMMPGMATPAQLDALRAATGKDFERMFLDLMIAHHQGALTMADGALANGVDQKAQEMAQHVVTGQSAEIERMKVMRTRF</sequence>